<dbReference type="Pfam" id="PF05683">
    <property type="entry name" value="Fumerase_C"/>
    <property type="match status" value="1"/>
</dbReference>
<gene>
    <name evidence="4" type="ORF">H6A01_09865</name>
</gene>
<evidence type="ECO:0000313" key="5">
    <source>
        <dbReference type="Proteomes" id="UP000707138"/>
    </source>
</evidence>
<keyword evidence="2" id="KW-0456">Lyase</keyword>
<comment type="similarity">
    <text evidence="1">Belongs to the class-I fumarase family.</text>
</comment>
<organism evidence="4 5">
    <name type="scientific">Veillonella magna</name>
    <dbReference type="NCBI Taxonomy" id="464322"/>
    <lineage>
        <taxon>Bacteria</taxon>
        <taxon>Bacillati</taxon>
        <taxon>Bacillota</taxon>
        <taxon>Negativicutes</taxon>
        <taxon>Veillonellales</taxon>
        <taxon>Veillonellaceae</taxon>
        <taxon>Veillonella</taxon>
    </lineage>
</organism>
<dbReference type="Gene3D" id="3.20.130.10">
    <property type="entry name" value="Fe-S hydro-lyase, tartrate dehydratase beta-type, catalytic domain"/>
    <property type="match status" value="1"/>
</dbReference>
<sequence length="185" mass="19862">MAETIRLTTPLTEEVSRKLKVGDSVLITGKIYSARDAAHKVMTEALARGEKLPIDWHDKIVYYLGPTPAKPGDPIGSAGPTTSGRMDAYTPTMLAQGIKGMIGKGSRSQAVVDAMKKHGVTYFAAVGGAAALIAKSIKKYEVIAYEDLGPEALAELTVEDFPCIVVGDTEGNNFYELGQKPYREI</sequence>
<reference evidence="4 5" key="1">
    <citation type="journal article" date="2021" name="Sci. Rep.">
        <title>The distribution of antibiotic resistance genes in chicken gut microbiota commensals.</title>
        <authorList>
            <person name="Juricova H."/>
            <person name="Matiasovicova J."/>
            <person name="Kubasova T."/>
            <person name="Cejkova D."/>
            <person name="Rychlik I."/>
        </authorList>
    </citation>
    <scope>NUCLEOTIDE SEQUENCE [LARGE SCALE GENOMIC DNA]</scope>
    <source>
        <strain evidence="4 5">An537</strain>
    </source>
</reference>
<name>A0ABS2GIS2_9FIRM</name>
<dbReference type="NCBIfam" id="TIGR00723">
    <property type="entry name" value="ttdB_fumA_fumB"/>
    <property type="match status" value="1"/>
</dbReference>
<evidence type="ECO:0000256" key="2">
    <source>
        <dbReference type="ARBA" id="ARBA00023239"/>
    </source>
</evidence>
<dbReference type="SUPFAM" id="SSF117457">
    <property type="entry name" value="FumA C-terminal domain-like"/>
    <property type="match status" value="1"/>
</dbReference>
<accession>A0ABS2GIS2</accession>
<protein>
    <submittedName>
        <fullName evidence="4">Fe-S-containing hydro-lyase</fullName>
    </submittedName>
</protein>
<feature type="domain" description="Fe-S hydro-lyase tartrate dehydratase beta-type catalytic" evidence="3">
    <location>
        <begin position="3"/>
        <end position="176"/>
    </location>
</feature>
<dbReference type="InterPro" id="IPR036660">
    <property type="entry name" value="Fe-S_hydroAse_TtdB_cat_sf"/>
</dbReference>
<keyword evidence="5" id="KW-1185">Reference proteome</keyword>
<dbReference type="InterPro" id="IPR004647">
    <property type="entry name" value="Fe-S_hydro-lyase_TtdB-typ_cat"/>
</dbReference>
<comment type="caution">
    <text evidence="4">The sequence shown here is derived from an EMBL/GenBank/DDBJ whole genome shotgun (WGS) entry which is preliminary data.</text>
</comment>
<dbReference type="PANTHER" id="PTHR43351:SF2">
    <property type="entry name" value="L(+)-TARTRATE DEHYDRATASE SUBUNIT BETA-RELATED"/>
    <property type="match status" value="1"/>
</dbReference>
<evidence type="ECO:0000313" key="4">
    <source>
        <dbReference type="EMBL" id="MBM6913620.1"/>
    </source>
</evidence>
<dbReference type="NCBIfam" id="NF005310">
    <property type="entry name" value="PRK06842.1"/>
    <property type="match status" value="1"/>
</dbReference>
<dbReference type="RefSeq" id="WP_205088473.1">
    <property type="nucleotide sequence ID" value="NZ_JACJLA010000027.1"/>
</dbReference>
<evidence type="ECO:0000256" key="1">
    <source>
        <dbReference type="ARBA" id="ARBA00008876"/>
    </source>
</evidence>
<dbReference type="EMBL" id="JACJLA010000027">
    <property type="protein sequence ID" value="MBM6913620.1"/>
    <property type="molecule type" value="Genomic_DNA"/>
</dbReference>
<dbReference type="Proteomes" id="UP000707138">
    <property type="component" value="Unassembled WGS sequence"/>
</dbReference>
<proteinExistence type="inferred from homology"/>
<dbReference type="PANTHER" id="PTHR43351">
    <property type="entry name" value="L(+)-TARTRATE DEHYDRATASE SUBUNIT BETA"/>
    <property type="match status" value="1"/>
</dbReference>
<evidence type="ECO:0000259" key="3">
    <source>
        <dbReference type="Pfam" id="PF05683"/>
    </source>
</evidence>